<organism evidence="1 2">
    <name type="scientific">Micromonospora tarensis</name>
    <dbReference type="NCBI Taxonomy" id="2806100"/>
    <lineage>
        <taxon>Bacteria</taxon>
        <taxon>Bacillati</taxon>
        <taxon>Actinomycetota</taxon>
        <taxon>Actinomycetes</taxon>
        <taxon>Micromonosporales</taxon>
        <taxon>Micromonosporaceae</taxon>
        <taxon>Micromonospora</taxon>
    </lineage>
</organism>
<accession>A0ABS1Y9Q7</accession>
<evidence type="ECO:0000313" key="1">
    <source>
        <dbReference type="EMBL" id="MBM0274132.1"/>
    </source>
</evidence>
<reference evidence="1 2" key="1">
    <citation type="submission" date="2021-01" db="EMBL/GenBank/DDBJ databases">
        <title>Draft genome sequence of Micromonospora sp. strain STR1s_6.</title>
        <authorList>
            <person name="Karlyshev A."/>
            <person name="Jawad R."/>
        </authorList>
    </citation>
    <scope>NUCLEOTIDE SEQUENCE [LARGE SCALE GENOMIC DNA]</scope>
    <source>
        <strain evidence="1 2">STR1S-6</strain>
    </source>
</reference>
<gene>
    <name evidence="1" type="ORF">JM949_00965</name>
</gene>
<name>A0ABS1Y9Q7_9ACTN</name>
<evidence type="ECO:0008006" key="3">
    <source>
        <dbReference type="Google" id="ProtNLM"/>
    </source>
</evidence>
<dbReference type="Proteomes" id="UP000622245">
    <property type="component" value="Unassembled WGS sequence"/>
</dbReference>
<evidence type="ECO:0000313" key="2">
    <source>
        <dbReference type="Proteomes" id="UP000622245"/>
    </source>
</evidence>
<dbReference type="RefSeq" id="WP_203146562.1">
    <property type="nucleotide sequence ID" value="NZ_JAEVHL010000002.1"/>
</dbReference>
<sequence>MSLVGDRAAIAAVLSTIDGVTGYASRPSVLAAGDAWPLLGPLDRASGYSFTATWRVFVIIPSDEVKASEWLDAHVDELVEALLPVGFVDQILPVAVTTEAGDLLAAQITMRSE</sequence>
<comment type="caution">
    <text evidence="1">The sequence shown here is derived from an EMBL/GenBank/DDBJ whole genome shotgun (WGS) entry which is preliminary data.</text>
</comment>
<proteinExistence type="predicted"/>
<dbReference type="EMBL" id="JAEVHL010000002">
    <property type="protein sequence ID" value="MBM0274132.1"/>
    <property type="molecule type" value="Genomic_DNA"/>
</dbReference>
<protein>
    <recommendedName>
        <fullName evidence="3">DUF3168 domain-containing protein</fullName>
    </recommendedName>
</protein>
<keyword evidence="2" id="KW-1185">Reference proteome</keyword>